<reference evidence="2" key="1">
    <citation type="submission" date="2018-02" db="EMBL/GenBank/DDBJ databases">
        <authorList>
            <person name="Cohen D.B."/>
            <person name="Kent A.D."/>
        </authorList>
    </citation>
    <scope>NUCLEOTIDE SEQUENCE</scope>
</reference>
<dbReference type="AlphaFoldDB" id="A0A2N9H415"/>
<proteinExistence type="inferred from homology"/>
<dbReference type="InterPro" id="IPR023614">
    <property type="entry name" value="Porin_dom_sf"/>
</dbReference>
<sequence>MTLTPSALTAVLISPVNVELQYLQRYAGITGGFGLIANPLTGTSPLLNVSGVIGSDVLSLGTDLAFNISTRTLHKFNAGLSFSSDFLIASLTLHDKLDSWKASCYYVMNPLTNTAIGAELKYAISDNYGAITVGGQHALFPYTLMKARLNTYGRASALVQQELWEKLALTIAGEVDFMDIKELPKIGLSIAFGL</sequence>
<dbReference type="EMBL" id="OIVN01002779">
    <property type="protein sequence ID" value="SPD06371.1"/>
    <property type="molecule type" value="Genomic_DNA"/>
</dbReference>
<dbReference type="InterPro" id="IPR001925">
    <property type="entry name" value="Porin_Euk"/>
</dbReference>
<dbReference type="GO" id="GO:0008308">
    <property type="term" value="F:voltage-gated monoatomic anion channel activity"/>
    <property type="evidence" value="ECO:0007669"/>
    <property type="project" value="InterPro"/>
</dbReference>
<name>A0A2N9H415_FAGSY</name>
<organism evidence="2">
    <name type="scientific">Fagus sylvatica</name>
    <name type="common">Beechnut</name>
    <dbReference type="NCBI Taxonomy" id="28930"/>
    <lineage>
        <taxon>Eukaryota</taxon>
        <taxon>Viridiplantae</taxon>
        <taxon>Streptophyta</taxon>
        <taxon>Embryophyta</taxon>
        <taxon>Tracheophyta</taxon>
        <taxon>Spermatophyta</taxon>
        <taxon>Magnoliopsida</taxon>
        <taxon>eudicotyledons</taxon>
        <taxon>Gunneridae</taxon>
        <taxon>Pentapetalae</taxon>
        <taxon>rosids</taxon>
        <taxon>fabids</taxon>
        <taxon>Fagales</taxon>
        <taxon>Fagaceae</taxon>
        <taxon>Fagus</taxon>
    </lineage>
</organism>
<evidence type="ECO:0000256" key="1">
    <source>
        <dbReference type="ARBA" id="ARBA00009624"/>
    </source>
</evidence>
<dbReference type="PANTHER" id="PTHR11743">
    <property type="entry name" value="VOLTAGE-DEPENDENT ANION-SELECTIVE CHANNEL"/>
    <property type="match status" value="1"/>
</dbReference>
<gene>
    <name evidence="2" type="ORF">FSB_LOCUS34253</name>
</gene>
<comment type="similarity">
    <text evidence="1">Belongs to the eukaryotic mitochondrial porin (TC 1.B.8.1) family.</text>
</comment>
<dbReference type="PANTHER" id="PTHR11743:SF35">
    <property type="entry name" value="PORIN_VOLTAGE-DEPENDENT ANION-SELECTIVE CHANNEL PROTEIN"/>
    <property type="match status" value="1"/>
</dbReference>
<accession>A0A2N9H415</accession>
<dbReference type="InterPro" id="IPR027246">
    <property type="entry name" value="Porin_Euk/Tom40"/>
</dbReference>
<dbReference type="Gene3D" id="2.40.160.10">
    <property type="entry name" value="Porin"/>
    <property type="match status" value="1"/>
</dbReference>
<dbReference type="GO" id="GO:0005741">
    <property type="term" value="C:mitochondrial outer membrane"/>
    <property type="evidence" value="ECO:0007669"/>
    <property type="project" value="InterPro"/>
</dbReference>
<protein>
    <submittedName>
        <fullName evidence="2">Uncharacterized protein</fullName>
    </submittedName>
</protein>
<evidence type="ECO:0000313" key="2">
    <source>
        <dbReference type="EMBL" id="SPD06371.1"/>
    </source>
</evidence>
<dbReference type="Pfam" id="PF01459">
    <property type="entry name" value="Porin_3"/>
    <property type="match status" value="1"/>
</dbReference>